<proteinExistence type="predicted"/>
<feature type="compositionally biased region" description="Polar residues" evidence="1">
    <location>
        <begin position="13"/>
        <end position="25"/>
    </location>
</feature>
<evidence type="ECO:0000313" key="3">
    <source>
        <dbReference type="Proteomes" id="UP000298663"/>
    </source>
</evidence>
<gene>
    <name evidence="2" type="ORF">L596_014587</name>
</gene>
<reference evidence="2 3" key="2">
    <citation type="journal article" date="2019" name="G3 (Bethesda)">
        <title>Hybrid Assembly of the Genome of the Entomopathogenic Nematode Steinernema carpocapsae Identifies the X-Chromosome.</title>
        <authorList>
            <person name="Serra L."/>
            <person name="Macchietto M."/>
            <person name="Macias-Munoz A."/>
            <person name="McGill C.J."/>
            <person name="Rodriguez I.M."/>
            <person name="Rodriguez B."/>
            <person name="Murad R."/>
            <person name="Mortazavi A."/>
        </authorList>
    </citation>
    <scope>NUCLEOTIDE SEQUENCE [LARGE SCALE GENOMIC DNA]</scope>
    <source>
        <strain evidence="2 3">ALL</strain>
    </source>
</reference>
<organism evidence="2 3">
    <name type="scientific">Steinernema carpocapsae</name>
    <name type="common">Entomopathogenic nematode</name>
    <dbReference type="NCBI Taxonomy" id="34508"/>
    <lineage>
        <taxon>Eukaryota</taxon>
        <taxon>Metazoa</taxon>
        <taxon>Ecdysozoa</taxon>
        <taxon>Nematoda</taxon>
        <taxon>Chromadorea</taxon>
        <taxon>Rhabditida</taxon>
        <taxon>Tylenchina</taxon>
        <taxon>Panagrolaimomorpha</taxon>
        <taxon>Strongyloidoidea</taxon>
        <taxon>Steinernematidae</taxon>
        <taxon>Steinernema</taxon>
    </lineage>
</organism>
<comment type="caution">
    <text evidence="2">The sequence shown here is derived from an EMBL/GenBank/DDBJ whole genome shotgun (WGS) entry which is preliminary data.</text>
</comment>
<dbReference type="EMBL" id="AZBU02000004">
    <property type="protein sequence ID" value="TKR80525.1"/>
    <property type="molecule type" value="Genomic_DNA"/>
</dbReference>
<evidence type="ECO:0000313" key="2">
    <source>
        <dbReference type="EMBL" id="TKR80525.1"/>
    </source>
</evidence>
<dbReference type="AlphaFoldDB" id="A0A4V6A2U7"/>
<feature type="region of interest" description="Disordered" evidence="1">
    <location>
        <begin position="45"/>
        <end position="74"/>
    </location>
</feature>
<name>A0A4V6A2U7_STECR</name>
<sequence>MSPEIRKEPPNFPSTTPAKNPQEPQISFPESPICLDSTPIRSCPSTLHIPKSKSSDDYPRILAEKPLPPSSKDDLALDVRPEALCYVLQKETFL</sequence>
<evidence type="ECO:0000256" key="1">
    <source>
        <dbReference type="SAM" id="MobiDB-lite"/>
    </source>
</evidence>
<protein>
    <submittedName>
        <fullName evidence="2">Uncharacterized protein</fullName>
    </submittedName>
</protein>
<accession>A0A4V6A2U7</accession>
<keyword evidence="3" id="KW-1185">Reference proteome</keyword>
<feature type="compositionally biased region" description="Basic and acidic residues" evidence="1">
    <location>
        <begin position="53"/>
        <end position="63"/>
    </location>
</feature>
<feature type="region of interest" description="Disordered" evidence="1">
    <location>
        <begin position="1"/>
        <end position="31"/>
    </location>
</feature>
<dbReference type="Proteomes" id="UP000298663">
    <property type="component" value="Unassembled WGS sequence"/>
</dbReference>
<reference evidence="2 3" key="1">
    <citation type="journal article" date="2015" name="Genome Biol.">
        <title>Comparative genomics of Steinernema reveals deeply conserved gene regulatory networks.</title>
        <authorList>
            <person name="Dillman A.R."/>
            <person name="Macchietto M."/>
            <person name="Porter C.F."/>
            <person name="Rogers A."/>
            <person name="Williams B."/>
            <person name="Antoshechkin I."/>
            <person name="Lee M.M."/>
            <person name="Goodwin Z."/>
            <person name="Lu X."/>
            <person name="Lewis E.E."/>
            <person name="Goodrich-Blair H."/>
            <person name="Stock S.P."/>
            <person name="Adams B.J."/>
            <person name="Sternberg P.W."/>
            <person name="Mortazavi A."/>
        </authorList>
    </citation>
    <scope>NUCLEOTIDE SEQUENCE [LARGE SCALE GENOMIC DNA]</scope>
    <source>
        <strain evidence="2 3">ALL</strain>
    </source>
</reference>